<sequence>MADEEEDFQFINYNFPPDPPCYEEVNGKITCDFTGYDPPACFPSKVCLNHKLQVLKLFIDDLQIPKELGNLHQLEHLVLCRCDNDINPGTKITKIPATLKNLQNLKVLDLRNNPLQMFPLQLTELFKLEELHVSNCQLTNLPDSFAKLQQLKTLDLSNNLFKDLPSCIMKLRNLCKLYLSDGCLQNLSEEIKSLVNLERLQLTSNELTSLPEGLFELVNLKKLYLNNNKLTSLHDKVGNLVNLEYLVLNQNKLTKIPESIGKLKELRYLNLHENMLSCLPESVTSLEQIETLLVDHNPLQVPPVHVCNQGIQSVRNYFEAMKNTKNIHAKRLKVLVLGESMAGKTSLVKALMTGESTQIDEDDRTFGVVFYHWKPEPDVDELELMVVDCAGQKKYQMTHQLFLSEGALFILAVDLFQYTFDSPERYQENVGQWISLVAARIPRARILVVPTHIDQCPNEETIDLKIRNILRNMKEQREEMVSEIDKKIKHVKKTEGHCIPSDELAKILEQHREQKDNLPVISLQYKEVNHNLDDTLAMNVTPVSNTSLELGMVSLRQELVRIARNKNLSPNIDINLPESWVNIEQAIKKCRKNGKIPCLSIAELQEVLKEQGIDVSECELHSCVSYLDAIGELQYFKGIHDVFDQQVEVTAGFALSQYLPCGVFMRFSVLCHRHEPDDYDHWQKGFYMKFGDVLIHSSVSSAHKCGTLKVAARAPQNQLDTLWRILLILLEEIQKLLKEWPGLNYVPFTVCPHCIQNDVAHPHQFTCNWFNFHQSAKRRATCKTDGTSHEVQLDLLFPSKDVLNGYRKSVVIHPNEIPDCLLKDDLLDEIADQLGTRWPRLARKLDLSSRVGSIKEDHRGDTHEQAVEMLTNWKRRLGRDAKIEIIVEALREIGFNDIADFIVSRCQGVPVENSSNTVNNSEGNAVNEVTKAPVKEDGSS</sequence>
<dbReference type="GO" id="GO:0007165">
    <property type="term" value="P:signal transduction"/>
    <property type="evidence" value="ECO:0007669"/>
    <property type="project" value="InterPro"/>
</dbReference>
<dbReference type="InterPro" id="IPR020859">
    <property type="entry name" value="ROC"/>
</dbReference>
<dbReference type="Pfam" id="PF25497">
    <property type="entry name" value="COR-B"/>
    <property type="match status" value="1"/>
</dbReference>
<dbReference type="SMART" id="SM00005">
    <property type="entry name" value="DEATH"/>
    <property type="match status" value="1"/>
</dbReference>
<dbReference type="InterPro" id="IPR036388">
    <property type="entry name" value="WH-like_DNA-bd_sf"/>
</dbReference>
<dbReference type="PANTHER" id="PTHR48051">
    <property type="match status" value="1"/>
</dbReference>
<dbReference type="InterPro" id="IPR000488">
    <property type="entry name" value="Death_dom"/>
</dbReference>
<dbReference type="Pfam" id="PF00531">
    <property type="entry name" value="Death"/>
    <property type="match status" value="1"/>
</dbReference>
<dbReference type="OrthoDB" id="676979at2759"/>
<evidence type="ECO:0000313" key="6">
    <source>
        <dbReference type="Proteomes" id="UP001152795"/>
    </source>
</evidence>
<dbReference type="InterPro" id="IPR050216">
    <property type="entry name" value="LRR_domain-containing"/>
</dbReference>
<dbReference type="SUPFAM" id="SSF47986">
    <property type="entry name" value="DEATH domain"/>
    <property type="match status" value="1"/>
</dbReference>
<dbReference type="InterPro" id="IPR057263">
    <property type="entry name" value="COR-B"/>
</dbReference>
<dbReference type="GO" id="GO:0005737">
    <property type="term" value="C:cytoplasm"/>
    <property type="evidence" value="ECO:0007669"/>
    <property type="project" value="TreeGrafter"/>
</dbReference>
<dbReference type="PROSITE" id="PS50017">
    <property type="entry name" value="DEATH_DOMAIN"/>
    <property type="match status" value="1"/>
</dbReference>
<evidence type="ECO:0000313" key="5">
    <source>
        <dbReference type="EMBL" id="CAB3981647.1"/>
    </source>
</evidence>
<dbReference type="Gene3D" id="1.10.533.10">
    <property type="entry name" value="Death Domain, Fas"/>
    <property type="match status" value="1"/>
</dbReference>
<organism evidence="5 6">
    <name type="scientific">Paramuricea clavata</name>
    <name type="common">Red gorgonian</name>
    <name type="synonym">Violescent sea-whip</name>
    <dbReference type="NCBI Taxonomy" id="317549"/>
    <lineage>
        <taxon>Eukaryota</taxon>
        <taxon>Metazoa</taxon>
        <taxon>Cnidaria</taxon>
        <taxon>Anthozoa</taxon>
        <taxon>Octocorallia</taxon>
        <taxon>Malacalcyonacea</taxon>
        <taxon>Plexauridae</taxon>
        <taxon>Paramuricea</taxon>
    </lineage>
</organism>
<dbReference type="InterPro" id="IPR032675">
    <property type="entry name" value="LRR_dom_sf"/>
</dbReference>
<dbReference type="InterPro" id="IPR001611">
    <property type="entry name" value="Leu-rich_rpt"/>
</dbReference>
<dbReference type="AlphaFoldDB" id="A0A7D9HH86"/>
<dbReference type="Gene3D" id="3.40.50.300">
    <property type="entry name" value="P-loop containing nucleotide triphosphate hydrolases"/>
    <property type="match status" value="1"/>
</dbReference>
<dbReference type="SMART" id="SM00365">
    <property type="entry name" value="LRR_SD22"/>
    <property type="match status" value="5"/>
</dbReference>
<dbReference type="GO" id="GO:0000166">
    <property type="term" value="F:nucleotide binding"/>
    <property type="evidence" value="ECO:0007669"/>
    <property type="project" value="UniProtKB-KW"/>
</dbReference>
<protein>
    <submittedName>
        <fullName evidence="5">Malignant fibrous histiocytoma-amplified sequence 1 homolog</fullName>
    </submittedName>
</protein>
<name>A0A7D9HH86_PARCT</name>
<dbReference type="InterPro" id="IPR027417">
    <property type="entry name" value="P-loop_NTPase"/>
</dbReference>
<dbReference type="InterPro" id="IPR055414">
    <property type="entry name" value="LRR_R13L4/SHOC2-like"/>
</dbReference>
<comment type="caution">
    <text evidence="5">The sequence shown here is derived from an EMBL/GenBank/DDBJ whole genome shotgun (WGS) entry which is preliminary data.</text>
</comment>
<dbReference type="Gene3D" id="3.30.70.1390">
    <property type="entry name" value="ROC domain from the Parkinson's disease-associated leucine-rich repeat kinase 2"/>
    <property type="match status" value="1"/>
</dbReference>
<evidence type="ECO:0000256" key="2">
    <source>
        <dbReference type="ARBA" id="ARBA00022737"/>
    </source>
</evidence>
<dbReference type="Pfam" id="PF23598">
    <property type="entry name" value="LRR_14"/>
    <property type="match status" value="2"/>
</dbReference>
<evidence type="ECO:0000256" key="3">
    <source>
        <dbReference type="ARBA" id="ARBA00022741"/>
    </source>
</evidence>
<dbReference type="InterPro" id="IPR003591">
    <property type="entry name" value="Leu-rich_rpt_typical-subtyp"/>
</dbReference>
<dbReference type="EMBL" id="CACRXK020000413">
    <property type="protein sequence ID" value="CAB3981647.1"/>
    <property type="molecule type" value="Genomic_DNA"/>
</dbReference>
<dbReference type="PROSITE" id="PS51424">
    <property type="entry name" value="ROC"/>
    <property type="match status" value="1"/>
</dbReference>
<dbReference type="SMART" id="SM00369">
    <property type="entry name" value="LRR_TYP"/>
    <property type="match status" value="7"/>
</dbReference>
<dbReference type="CDD" id="cd01670">
    <property type="entry name" value="Death"/>
    <property type="match status" value="1"/>
</dbReference>
<dbReference type="SMART" id="SM00364">
    <property type="entry name" value="LRR_BAC"/>
    <property type="match status" value="7"/>
</dbReference>
<dbReference type="Proteomes" id="UP001152795">
    <property type="component" value="Unassembled WGS sequence"/>
</dbReference>
<keyword evidence="3" id="KW-0547">Nucleotide-binding</keyword>
<dbReference type="Gene3D" id="3.80.10.10">
    <property type="entry name" value="Ribonuclease Inhibitor"/>
    <property type="match status" value="1"/>
</dbReference>
<reference evidence="5" key="1">
    <citation type="submission" date="2020-04" db="EMBL/GenBank/DDBJ databases">
        <authorList>
            <person name="Alioto T."/>
            <person name="Alioto T."/>
            <person name="Gomez Garrido J."/>
        </authorList>
    </citation>
    <scope>NUCLEOTIDE SEQUENCE</scope>
    <source>
        <strain evidence="5">A484AB</strain>
    </source>
</reference>
<feature type="compositionally biased region" description="Low complexity" evidence="4">
    <location>
        <begin position="913"/>
        <end position="924"/>
    </location>
</feature>
<keyword evidence="1" id="KW-0433">Leucine-rich repeat</keyword>
<keyword evidence="2" id="KW-0677">Repeat</keyword>
<dbReference type="Pfam" id="PF08477">
    <property type="entry name" value="Roc"/>
    <property type="match status" value="1"/>
</dbReference>
<keyword evidence="6" id="KW-1185">Reference proteome</keyword>
<evidence type="ECO:0000256" key="4">
    <source>
        <dbReference type="SAM" id="MobiDB-lite"/>
    </source>
</evidence>
<evidence type="ECO:0000256" key="1">
    <source>
        <dbReference type="ARBA" id="ARBA00022614"/>
    </source>
</evidence>
<dbReference type="PROSITE" id="PS51450">
    <property type="entry name" value="LRR"/>
    <property type="match status" value="5"/>
</dbReference>
<dbReference type="PANTHER" id="PTHR48051:SF1">
    <property type="entry name" value="RAS SUPPRESSOR PROTEIN 1"/>
    <property type="match status" value="1"/>
</dbReference>
<dbReference type="SUPFAM" id="SSF52058">
    <property type="entry name" value="L domain-like"/>
    <property type="match status" value="1"/>
</dbReference>
<gene>
    <name evidence="5" type="ORF">PACLA_8A064410</name>
</gene>
<feature type="region of interest" description="Disordered" evidence="4">
    <location>
        <begin position="913"/>
        <end position="940"/>
    </location>
</feature>
<dbReference type="GO" id="GO:0009966">
    <property type="term" value="P:regulation of signal transduction"/>
    <property type="evidence" value="ECO:0007669"/>
    <property type="project" value="UniProtKB-ARBA"/>
</dbReference>
<proteinExistence type="predicted"/>
<dbReference type="SUPFAM" id="SSF52540">
    <property type="entry name" value="P-loop containing nucleoside triphosphate hydrolases"/>
    <property type="match status" value="1"/>
</dbReference>
<accession>A0A7D9HH86</accession>
<dbReference type="InterPro" id="IPR011029">
    <property type="entry name" value="DEATH-like_dom_sf"/>
</dbReference>
<dbReference type="Gene3D" id="1.10.10.10">
    <property type="entry name" value="Winged helix-like DNA-binding domain superfamily/Winged helix DNA-binding domain"/>
    <property type="match status" value="1"/>
</dbReference>